<dbReference type="AlphaFoldDB" id="A0A6M3LCH4"/>
<sequence length="145" mass="15078">MTDPVTDVHIVASKLPSGAATEATLLIVAGDTTSIDGKITACNTGAITGSVTANAGTNLNTSTLVTEVTMAKQLAFNAVTTIMYVDEPDAATTYQGWAVAGTATAAASWMIRRVLKTGTVTSVLWCDGNQNYDNIWNNRAALAYS</sequence>
<protein>
    <submittedName>
        <fullName evidence="1">Uncharacterized protein</fullName>
    </submittedName>
</protein>
<evidence type="ECO:0000313" key="1">
    <source>
        <dbReference type="EMBL" id="QJA90865.1"/>
    </source>
</evidence>
<reference evidence="1" key="1">
    <citation type="submission" date="2020-03" db="EMBL/GenBank/DDBJ databases">
        <title>The deep terrestrial virosphere.</title>
        <authorList>
            <person name="Holmfeldt K."/>
            <person name="Nilsson E."/>
            <person name="Simone D."/>
            <person name="Lopez-Fernandez M."/>
            <person name="Wu X."/>
            <person name="de Brujin I."/>
            <person name="Lundin D."/>
            <person name="Andersson A."/>
            <person name="Bertilsson S."/>
            <person name="Dopson M."/>
        </authorList>
    </citation>
    <scope>NUCLEOTIDE SEQUENCE</scope>
    <source>
        <strain evidence="1">MM415B03539</strain>
    </source>
</reference>
<proteinExistence type="predicted"/>
<organism evidence="1">
    <name type="scientific">viral metagenome</name>
    <dbReference type="NCBI Taxonomy" id="1070528"/>
    <lineage>
        <taxon>unclassified sequences</taxon>
        <taxon>metagenomes</taxon>
        <taxon>organismal metagenomes</taxon>
    </lineage>
</organism>
<dbReference type="EMBL" id="MT142943">
    <property type="protein sequence ID" value="QJA90865.1"/>
    <property type="molecule type" value="Genomic_DNA"/>
</dbReference>
<gene>
    <name evidence="1" type="ORF">MM415B03539_0013</name>
</gene>
<name>A0A6M3LCH4_9ZZZZ</name>
<accession>A0A6M3LCH4</accession>